<dbReference type="GO" id="GO:0051539">
    <property type="term" value="F:4 iron, 4 sulfur cluster binding"/>
    <property type="evidence" value="ECO:0007669"/>
    <property type="project" value="UniProtKB-UniRule"/>
</dbReference>
<dbReference type="SUPFAM" id="SSF102114">
    <property type="entry name" value="Radical SAM enzymes"/>
    <property type="match status" value="1"/>
</dbReference>
<comment type="catalytic activity">
    <reaction evidence="8">
        <text>glycyl-[formate C-acetyltransferase] + reduced [flavodoxin] + S-adenosyl-L-methionine = glycin-2-yl radical-[formate C-acetyltransferase] + semiquinone [flavodoxin] + 5'-deoxyadenosine + L-methionine + H(+)</text>
        <dbReference type="Rhea" id="RHEA:19225"/>
        <dbReference type="Rhea" id="RHEA-COMP:10622"/>
        <dbReference type="Rhea" id="RHEA-COMP:12190"/>
        <dbReference type="Rhea" id="RHEA-COMP:12191"/>
        <dbReference type="Rhea" id="RHEA-COMP:14480"/>
        <dbReference type="ChEBI" id="CHEBI:15378"/>
        <dbReference type="ChEBI" id="CHEBI:17319"/>
        <dbReference type="ChEBI" id="CHEBI:29947"/>
        <dbReference type="ChEBI" id="CHEBI:32722"/>
        <dbReference type="ChEBI" id="CHEBI:57618"/>
        <dbReference type="ChEBI" id="CHEBI:57844"/>
        <dbReference type="ChEBI" id="CHEBI:59789"/>
        <dbReference type="ChEBI" id="CHEBI:140311"/>
        <dbReference type="EC" id="1.97.1.4"/>
    </reaction>
</comment>
<dbReference type="EMBL" id="AP019822">
    <property type="protein sequence ID" value="BBM36859.1"/>
    <property type="molecule type" value="Genomic_DNA"/>
</dbReference>
<dbReference type="SFLD" id="SFLDS00029">
    <property type="entry name" value="Radical_SAM"/>
    <property type="match status" value="1"/>
</dbReference>
<reference evidence="10 11" key="1">
    <citation type="submission" date="2019-07" db="EMBL/GenBank/DDBJ databases">
        <title>Complete Genome Sequence of Leptotrichia goodfellowii Strain JCM 16774.</title>
        <authorList>
            <person name="Watanabe S."/>
            <person name="Cui L."/>
        </authorList>
    </citation>
    <scope>NUCLEOTIDE SEQUENCE [LARGE SCALE GENOMIC DNA]</scope>
    <source>
        <strain evidence="10 11">JCM16774</strain>
    </source>
</reference>
<dbReference type="GO" id="GO:0046872">
    <property type="term" value="F:metal ion binding"/>
    <property type="evidence" value="ECO:0007669"/>
    <property type="project" value="UniProtKB-UniRule"/>
</dbReference>
<dbReference type="Proteomes" id="UP000321606">
    <property type="component" value="Chromosome"/>
</dbReference>
<evidence type="ECO:0000256" key="2">
    <source>
        <dbReference type="ARBA" id="ARBA00022485"/>
    </source>
</evidence>
<evidence type="ECO:0000256" key="7">
    <source>
        <dbReference type="ARBA" id="ARBA00023014"/>
    </source>
</evidence>
<dbReference type="SFLD" id="SFLDG01067">
    <property type="entry name" value="SPASM/twitch_domain_containing"/>
    <property type="match status" value="1"/>
</dbReference>
<dbReference type="PROSITE" id="PS01087">
    <property type="entry name" value="RADICAL_ACTIVATING"/>
    <property type="match status" value="1"/>
</dbReference>
<dbReference type="SMART" id="SM00729">
    <property type="entry name" value="Elp3"/>
    <property type="match status" value="1"/>
</dbReference>
<dbReference type="AlphaFoldDB" id="A0A510JC16"/>
<accession>A0A510JC16</accession>
<dbReference type="GO" id="GO:0005737">
    <property type="term" value="C:cytoplasm"/>
    <property type="evidence" value="ECO:0007669"/>
    <property type="project" value="UniProtKB-SubCell"/>
</dbReference>
<keyword evidence="5 8" id="KW-0560">Oxidoreductase</keyword>
<keyword evidence="10" id="KW-0456">Lyase</keyword>
<evidence type="ECO:0000256" key="6">
    <source>
        <dbReference type="ARBA" id="ARBA00023004"/>
    </source>
</evidence>
<dbReference type="EC" id="1.97.1.4" evidence="8"/>
<keyword evidence="4 8" id="KW-0479">Metal-binding</keyword>
<comment type="cofactor">
    <cofactor evidence="8">
        <name>[4Fe-4S] cluster</name>
        <dbReference type="ChEBI" id="CHEBI:49883"/>
    </cofactor>
    <text evidence="8">Binds 1 [4Fe-4S] cluster. The cluster is coordinated with 3 cysteines and an exchangeable S-adenosyl-L-methionine.</text>
</comment>
<keyword evidence="6 8" id="KW-0408">Iron</keyword>
<dbReference type="InterPro" id="IPR007197">
    <property type="entry name" value="rSAM"/>
</dbReference>
<dbReference type="RefSeq" id="WP_026738047.1">
    <property type="nucleotide sequence ID" value="NZ_AP019822.1"/>
</dbReference>
<dbReference type="STRING" id="714315.GCA_000516535_01812"/>
<dbReference type="PANTHER" id="PTHR30352:SF5">
    <property type="entry name" value="PYRUVATE FORMATE-LYASE 1-ACTIVATING ENZYME"/>
    <property type="match status" value="1"/>
</dbReference>
<keyword evidence="7 8" id="KW-0411">Iron-sulfur</keyword>
<evidence type="ECO:0000313" key="11">
    <source>
        <dbReference type="Proteomes" id="UP000321606"/>
    </source>
</evidence>
<dbReference type="GO" id="GO:0016829">
    <property type="term" value="F:lyase activity"/>
    <property type="evidence" value="ECO:0007669"/>
    <property type="project" value="UniProtKB-KW"/>
</dbReference>
<name>A0A510JC16_9FUSO</name>
<dbReference type="InterPro" id="IPR012838">
    <property type="entry name" value="PFL1_activating"/>
</dbReference>
<dbReference type="NCBIfam" id="TIGR02493">
    <property type="entry name" value="PFLA"/>
    <property type="match status" value="1"/>
</dbReference>
<sequence length="241" mass="27856">MIGYIHSFESFGTKDGPGIRFVLFMQGCPLRCLYCHNVDTWNVKDKKFMMTPEEVMKEILKVKGFIRTGGVTVSGGEPLLQPEFITELFKLCKENDIHTAVDTSGYMFNNKVKEVLKWTDLVLLDIKHINPNKYKKLTSVSLDHTLEFAEYLSEINKNAWIRYVLVPGYSDDEEDLHEWAKFVSQFKNITRVDILPFHQMGGYKWKEVGKEYKLADVKPPSREEVKKVEGIFKSYGLNVGI</sequence>
<dbReference type="InterPro" id="IPR006638">
    <property type="entry name" value="Elp3/MiaA/NifB-like_rSAM"/>
</dbReference>
<dbReference type="InterPro" id="IPR058240">
    <property type="entry name" value="rSAM_sf"/>
</dbReference>
<keyword evidence="10" id="KW-0670">Pyruvate</keyword>
<dbReference type="PANTHER" id="PTHR30352">
    <property type="entry name" value="PYRUVATE FORMATE-LYASE-ACTIVATING ENZYME"/>
    <property type="match status" value="1"/>
</dbReference>
<dbReference type="Pfam" id="PF04055">
    <property type="entry name" value="Radical_SAM"/>
    <property type="match status" value="1"/>
</dbReference>
<comment type="subcellular location">
    <subcellularLocation>
        <location evidence="8">Cytoplasm</location>
    </subcellularLocation>
</comment>
<evidence type="ECO:0000259" key="9">
    <source>
        <dbReference type="PROSITE" id="PS51918"/>
    </source>
</evidence>
<dbReference type="CDD" id="cd01335">
    <property type="entry name" value="Radical_SAM"/>
    <property type="match status" value="1"/>
</dbReference>
<dbReference type="SFLD" id="SFLDG01066">
    <property type="entry name" value="organic_radical-activating_enz"/>
    <property type="match status" value="1"/>
</dbReference>
<evidence type="ECO:0000256" key="3">
    <source>
        <dbReference type="ARBA" id="ARBA00022691"/>
    </source>
</evidence>
<keyword evidence="8" id="KW-0963">Cytoplasm</keyword>
<feature type="domain" description="Radical SAM core" evidence="9">
    <location>
        <begin position="14"/>
        <end position="238"/>
    </location>
</feature>
<evidence type="ECO:0000313" key="10">
    <source>
        <dbReference type="EMBL" id="BBM36859.1"/>
    </source>
</evidence>
<evidence type="ECO:0000256" key="4">
    <source>
        <dbReference type="ARBA" id="ARBA00022723"/>
    </source>
</evidence>
<organism evidence="10 11">
    <name type="scientific">Pseudoleptotrichia goodfellowii</name>
    <dbReference type="NCBI Taxonomy" id="157692"/>
    <lineage>
        <taxon>Bacteria</taxon>
        <taxon>Fusobacteriati</taxon>
        <taxon>Fusobacteriota</taxon>
        <taxon>Fusobacteriia</taxon>
        <taxon>Fusobacteriales</taxon>
        <taxon>Leptotrichiaceae</taxon>
        <taxon>Pseudoleptotrichia</taxon>
    </lineage>
</organism>
<proteinExistence type="inferred from homology"/>
<keyword evidence="3 8" id="KW-0949">S-adenosyl-L-methionine</keyword>
<dbReference type="PROSITE" id="PS51918">
    <property type="entry name" value="RADICAL_SAM"/>
    <property type="match status" value="1"/>
</dbReference>
<comment type="similarity">
    <text evidence="1 8">Belongs to the organic radical-activating enzymes family.</text>
</comment>
<evidence type="ECO:0000256" key="5">
    <source>
        <dbReference type="ARBA" id="ARBA00023002"/>
    </source>
</evidence>
<keyword evidence="2 8" id="KW-0004">4Fe-4S</keyword>
<dbReference type="InterPro" id="IPR034457">
    <property type="entry name" value="Organic_radical-activating"/>
</dbReference>
<dbReference type="KEGG" id="lgo:JCM16774_1805"/>
<evidence type="ECO:0000256" key="1">
    <source>
        <dbReference type="ARBA" id="ARBA00009777"/>
    </source>
</evidence>
<dbReference type="GO" id="GO:0043365">
    <property type="term" value="F:[formate-C-acetyltransferase]-activating enzyme activity"/>
    <property type="evidence" value="ECO:0007669"/>
    <property type="project" value="UniProtKB-UniRule"/>
</dbReference>
<dbReference type="Gene3D" id="3.20.20.70">
    <property type="entry name" value="Aldolase class I"/>
    <property type="match status" value="1"/>
</dbReference>
<gene>
    <name evidence="10" type="ORF">JCM16774_1805</name>
</gene>
<dbReference type="OrthoDB" id="9782387at2"/>
<dbReference type="InterPro" id="IPR001989">
    <property type="entry name" value="Radical_activat_CS"/>
</dbReference>
<protein>
    <recommendedName>
        <fullName evidence="8">Pyruvate formate-lyase-activating enzyme</fullName>
        <ecNumber evidence="8">1.97.1.4</ecNumber>
    </recommendedName>
</protein>
<comment type="function">
    <text evidence="8">Activation of pyruvate formate-lyase under anaerobic conditions by generation of an organic free radical, using S-adenosylmethionine and reduced flavodoxin as cosubstrates to produce 5'-deoxy-adenosine.</text>
</comment>
<dbReference type="InterPro" id="IPR013785">
    <property type="entry name" value="Aldolase_TIM"/>
</dbReference>
<evidence type="ECO:0000256" key="8">
    <source>
        <dbReference type="RuleBase" id="RU362053"/>
    </source>
</evidence>